<proteinExistence type="predicted"/>
<accession>A0A645EUY9</accession>
<gene>
    <name evidence="1" type="ORF">SDC9_152918</name>
</gene>
<evidence type="ECO:0000313" key="1">
    <source>
        <dbReference type="EMBL" id="MPN05667.1"/>
    </source>
</evidence>
<dbReference type="InterPro" id="IPR036116">
    <property type="entry name" value="FN3_sf"/>
</dbReference>
<dbReference type="EMBL" id="VSSQ01051576">
    <property type="protein sequence ID" value="MPN05667.1"/>
    <property type="molecule type" value="Genomic_DNA"/>
</dbReference>
<dbReference type="AlphaFoldDB" id="A0A645EUY9"/>
<organism evidence="1">
    <name type="scientific">bioreactor metagenome</name>
    <dbReference type="NCBI Taxonomy" id="1076179"/>
    <lineage>
        <taxon>unclassified sequences</taxon>
        <taxon>metagenomes</taxon>
        <taxon>ecological metagenomes</taxon>
    </lineage>
</organism>
<dbReference type="Gene3D" id="2.60.40.10">
    <property type="entry name" value="Immunoglobulins"/>
    <property type="match status" value="1"/>
</dbReference>
<protein>
    <recommendedName>
        <fullName evidence="2">Fibronectin type-III domain-containing protein</fullName>
    </recommendedName>
</protein>
<sequence>MLAEDFIGLKSKYSTPICISFNSSQSSTGKDVKLKGEYDLKNLCVNLIWSSLKLDNTEHYVLFKNENNKGWEMYQSFDNDITNFKDFQIEKGKNYKFKVHIFNKGSKVGNCNEINLDI</sequence>
<dbReference type="SUPFAM" id="SSF49265">
    <property type="entry name" value="Fibronectin type III"/>
    <property type="match status" value="1"/>
</dbReference>
<dbReference type="CDD" id="cd00063">
    <property type="entry name" value="FN3"/>
    <property type="match status" value="1"/>
</dbReference>
<reference evidence="1" key="1">
    <citation type="submission" date="2019-08" db="EMBL/GenBank/DDBJ databases">
        <authorList>
            <person name="Kucharzyk K."/>
            <person name="Murdoch R.W."/>
            <person name="Higgins S."/>
            <person name="Loffler F."/>
        </authorList>
    </citation>
    <scope>NUCLEOTIDE SEQUENCE</scope>
</reference>
<comment type="caution">
    <text evidence="1">The sequence shown here is derived from an EMBL/GenBank/DDBJ whole genome shotgun (WGS) entry which is preliminary data.</text>
</comment>
<dbReference type="InterPro" id="IPR013783">
    <property type="entry name" value="Ig-like_fold"/>
</dbReference>
<dbReference type="InterPro" id="IPR003961">
    <property type="entry name" value="FN3_dom"/>
</dbReference>
<name>A0A645EUY9_9ZZZZ</name>
<evidence type="ECO:0008006" key="2">
    <source>
        <dbReference type="Google" id="ProtNLM"/>
    </source>
</evidence>